<proteinExistence type="predicted"/>
<dbReference type="SUPFAM" id="SSF48371">
    <property type="entry name" value="ARM repeat"/>
    <property type="match status" value="1"/>
</dbReference>
<reference evidence="4" key="1">
    <citation type="submission" date="2017-02" db="UniProtKB">
        <authorList>
            <consortium name="WormBaseParasite"/>
        </authorList>
    </citation>
    <scope>IDENTIFICATION</scope>
</reference>
<evidence type="ECO:0000313" key="2">
    <source>
        <dbReference type="EMBL" id="VDD88995.1"/>
    </source>
</evidence>
<dbReference type="InterPro" id="IPR046805">
    <property type="entry name" value="Tra1_ring"/>
</dbReference>
<evidence type="ECO:0000313" key="3">
    <source>
        <dbReference type="Proteomes" id="UP000274131"/>
    </source>
</evidence>
<dbReference type="InterPro" id="IPR046807">
    <property type="entry name" value="Tra1_central"/>
</dbReference>
<dbReference type="WBParaSite" id="EVEC_0000421701-mRNA-1">
    <property type="protein sequence ID" value="EVEC_0000421701-mRNA-1"/>
    <property type="gene ID" value="EVEC_0000421701"/>
</dbReference>
<keyword evidence="1" id="KW-0732">Signal</keyword>
<dbReference type="EMBL" id="UXUI01007718">
    <property type="protein sequence ID" value="VDD88995.1"/>
    <property type="molecule type" value="Genomic_DNA"/>
</dbReference>
<protein>
    <submittedName>
        <fullName evidence="4">MMS19 nucleotide excision repair protein</fullName>
    </submittedName>
</protein>
<sequence>MLVYLLLIETSFFRLSALLPFLPLLMDPLVCALNGSPPIVSQGLRTLELCVDNLQPEYLYEHMTPVRAQLMHGLWKALSDGDAGTHPRAFKILCKFGGSNRKMLSDPQELIYNSKVSPFYPAFELTFLRTLPTAIAPDDPRFSEGGSDPLRCSLSVRELVASALENLRSPFILDPSVTVCASPMQPSTRIGYSLRRHSFILVRSVILCSFMPRNPNLLQNSLLKERLLSELEGIRNDARSYAHNTFKCSDSESRLLYIDALQGLFCLFFFLYFLDLTFDSGYFNLDAFVSRDLKDEAADLFNSVIRQLTIQAVFEHRAEERGLKKIDFDECMDGSVLVDVLMKVFADPCKEVSDSAVQALSLVKETLMTLYGVAGKALQSPLFRELFYKCISLCYTDAWYARLGGCSAINYLLTVATQDMIIENAKEILSALFEVIVGLSDEVSSSAVDMSISALGKLLEACFASGSNQLDKSFVAETFVYQAVKHLAAPSSVLRNECRKLLSKIASLMEVSLSELLVPQKSTIQGELQSGYADFVRLSLFHQSAFLEFFEFVYSLEPPLMAFSFNGALESRFINELFFICDTDDSVLLKKNNYQPSRFVEVSALGGISDASLVLFKQAVLKAVLACYVSSYSYFSVPRVLEEEKNPDTATWEPVAIKTEEGTEANNRLMSSSSDFDHSNLQDQLFTTALKFISNHNSKLQETAYSALKELALKIPLRTNLIRSHLSSILTLVGGDTYRPISKNVASQLQYYAKLDFNAFDEDFIARLESHMRFWPDLLQDVTVDDISSALKILEMLAEIPAAGPQFIEVLTVTFAHWDTLLNSLNWRSPLLKYLVRYPLETVRFFVLEECVTDEGIQIIKHKDASRIREVLMADSTYFLHLLHGETLRRDNSWSKSVLHLCDMELLALKLIASVGESHLNWASRGSVDVVKTVQALWTDKDFRSRYTAKDFIEEPRFEVPKLAALIMLRYFRANIDDLGLLYDLCFVFLNQFTSDFSFFRIFVEEQIIPVYSIEWRQNALKYVVRKFEEDPSSAHNENIVKMLQYVIIPCLHYAFERYDVDLVVGTPPNPDVPDDKNLISLMCHKVMNRSKFQMSDSMLIALFQLGCLFVSNCPAHIHNFAQKYVASFVGFELYIYTWPLHAKSHKCEPRPLRFFSFFGHL</sequence>
<reference evidence="2 3" key="2">
    <citation type="submission" date="2018-10" db="EMBL/GenBank/DDBJ databases">
        <authorList>
            <consortium name="Pathogen Informatics"/>
        </authorList>
    </citation>
    <scope>NUCLEOTIDE SEQUENCE [LARGE SCALE GENOMIC DNA]</scope>
</reference>
<organism evidence="4">
    <name type="scientific">Enterobius vermicularis</name>
    <name type="common">Human pinworm</name>
    <dbReference type="NCBI Taxonomy" id="51028"/>
    <lineage>
        <taxon>Eukaryota</taxon>
        <taxon>Metazoa</taxon>
        <taxon>Ecdysozoa</taxon>
        <taxon>Nematoda</taxon>
        <taxon>Chromadorea</taxon>
        <taxon>Rhabditida</taxon>
        <taxon>Spirurina</taxon>
        <taxon>Oxyuridomorpha</taxon>
        <taxon>Oxyuroidea</taxon>
        <taxon>Oxyuridae</taxon>
        <taxon>Enterobius</taxon>
    </lineage>
</organism>
<gene>
    <name evidence="2" type="ORF">EVEC_LOCUS3925</name>
</gene>
<dbReference type="AlphaFoldDB" id="A0A0N4V2J3"/>
<dbReference type="STRING" id="51028.A0A0N4V2J3"/>
<dbReference type="InterPro" id="IPR016024">
    <property type="entry name" value="ARM-type_fold"/>
</dbReference>
<dbReference type="Pfam" id="PF20206">
    <property type="entry name" value="Tra1_ring"/>
    <property type="match status" value="1"/>
</dbReference>
<accession>A0A0N4V2J3</accession>
<feature type="chain" id="PRO_5043122631" evidence="1">
    <location>
        <begin position="33"/>
        <end position="1162"/>
    </location>
</feature>
<evidence type="ECO:0000313" key="4">
    <source>
        <dbReference type="WBParaSite" id="EVEC_0000421701-mRNA-1"/>
    </source>
</evidence>
<dbReference type="Gene3D" id="1.25.10.10">
    <property type="entry name" value="Leucine-rich Repeat Variant"/>
    <property type="match status" value="1"/>
</dbReference>
<dbReference type="Proteomes" id="UP000274131">
    <property type="component" value="Unassembled WGS sequence"/>
</dbReference>
<dbReference type="OrthoDB" id="5570127at2759"/>
<evidence type="ECO:0000256" key="1">
    <source>
        <dbReference type="SAM" id="SignalP"/>
    </source>
</evidence>
<feature type="signal peptide" evidence="1">
    <location>
        <begin position="1"/>
        <end position="32"/>
    </location>
</feature>
<keyword evidence="3" id="KW-1185">Reference proteome</keyword>
<dbReference type="Pfam" id="PF20175">
    <property type="entry name" value="Tra1_central"/>
    <property type="match status" value="1"/>
</dbReference>
<dbReference type="InterPro" id="IPR011989">
    <property type="entry name" value="ARM-like"/>
</dbReference>
<name>A0A0N4V2J3_ENTVE</name>